<evidence type="ECO:0000256" key="1">
    <source>
        <dbReference type="ARBA" id="ARBA00004141"/>
    </source>
</evidence>
<dbReference type="Proteomes" id="UP000824112">
    <property type="component" value="Unassembled WGS sequence"/>
</dbReference>
<evidence type="ECO:0000256" key="3">
    <source>
        <dbReference type="ARBA" id="ARBA00022989"/>
    </source>
</evidence>
<dbReference type="InterPro" id="IPR003825">
    <property type="entry name" value="Colicin-V_CvpA"/>
</dbReference>
<comment type="caution">
    <text evidence="6">The sequence shown here is derived from an EMBL/GenBank/DDBJ whole genome shotgun (WGS) entry which is preliminary data.</text>
</comment>
<feature type="transmembrane region" description="Helical" evidence="5">
    <location>
        <begin position="6"/>
        <end position="24"/>
    </location>
</feature>
<dbReference type="EMBL" id="DVNA01000040">
    <property type="protein sequence ID" value="HIU54531.1"/>
    <property type="molecule type" value="Genomic_DNA"/>
</dbReference>
<keyword evidence="4 5" id="KW-0472">Membrane</keyword>
<keyword evidence="2 5" id="KW-0812">Transmembrane</keyword>
<evidence type="ECO:0000313" key="7">
    <source>
        <dbReference type="Proteomes" id="UP000824112"/>
    </source>
</evidence>
<dbReference type="GO" id="GO:0009403">
    <property type="term" value="P:toxin biosynthetic process"/>
    <property type="evidence" value="ECO:0007669"/>
    <property type="project" value="InterPro"/>
</dbReference>
<dbReference type="AlphaFoldDB" id="A0A9D1SBZ2"/>
<evidence type="ECO:0000256" key="5">
    <source>
        <dbReference type="SAM" id="Phobius"/>
    </source>
</evidence>
<proteinExistence type="predicted"/>
<feature type="transmembrane region" description="Helical" evidence="5">
    <location>
        <begin position="101"/>
        <end position="125"/>
    </location>
</feature>
<feature type="transmembrane region" description="Helical" evidence="5">
    <location>
        <begin position="68"/>
        <end position="89"/>
    </location>
</feature>
<sequence>MENLNYLDIIILCFLLYGIIRGAMSGLVRQALSLAGLVIAVFCSQFVAIPIDSLLNTLLQVPANISKPLAFCFAFLLILLACEICIRLLDKILSITRLSGINRLLGIVFCELKIIVILSVAINIYEFSDKESKLISQNAKGESLLYLPVQEAAPALFSLVTREIEWEDLKNRINPNKENNGNVLSKTVLTHTEQNDYGTRYI</sequence>
<organism evidence="6 7">
    <name type="scientific">Candidatus Gallibacteroides avistercoris</name>
    <dbReference type="NCBI Taxonomy" id="2840833"/>
    <lineage>
        <taxon>Bacteria</taxon>
        <taxon>Pseudomonadati</taxon>
        <taxon>Bacteroidota</taxon>
        <taxon>Bacteroidia</taxon>
        <taxon>Bacteroidales</taxon>
        <taxon>Bacteroidaceae</taxon>
        <taxon>Bacteroidaceae incertae sedis</taxon>
        <taxon>Candidatus Gallibacteroides</taxon>
    </lineage>
</organism>
<reference evidence="6" key="1">
    <citation type="submission" date="2020-10" db="EMBL/GenBank/DDBJ databases">
        <authorList>
            <person name="Gilroy R."/>
        </authorList>
    </citation>
    <scope>NUCLEOTIDE SEQUENCE</scope>
    <source>
        <strain evidence="6">CHK158-818</strain>
    </source>
</reference>
<evidence type="ECO:0000256" key="2">
    <source>
        <dbReference type="ARBA" id="ARBA00022692"/>
    </source>
</evidence>
<feature type="transmembrane region" description="Helical" evidence="5">
    <location>
        <begin position="31"/>
        <end position="48"/>
    </location>
</feature>
<comment type="subcellular location">
    <subcellularLocation>
        <location evidence="1">Membrane</location>
        <topology evidence="1">Multi-pass membrane protein</topology>
    </subcellularLocation>
</comment>
<dbReference type="PANTHER" id="PTHR37306:SF1">
    <property type="entry name" value="COLICIN V PRODUCTION PROTEIN"/>
    <property type="match status" value="1"/>
</dbReference>
<evidence type="ECO:0000313" key="6">
    <source>
        <dbReference type="EMBL" id="HIU54531.1"/>
    </source>
</evidence>
<dbReference type="Pfam" id="PF02674">
    <property type="entry name" value="Colicin_V"/>
    <property type="match status" value="1"/>
</dbReference>
<reference evidence="6" key="2">
    <citation type="journal article" date="2021" name="PeerJ">
        <title>Extensive microbial diversity within the chicken gut microbiome revealed by metagenomics and culture.</title>
        <authorList>
            <person name="Gilroy R."/>
            <person name="Ravi A."/>
            <person name="Getino M."/>
            <person name="Pursley I."/>
            <person name="Horton D.L."/>
            <person name="Alikhan N.F."/>
            <person name="Baker D."/>
            <person name="Gharbi K."/>
            <person name="Hall N."/>
            <person name="Watson M."/>
            <person name="Adriaenssens E.M."/>
            <person name="Foster-Nyarko E."/>
            <person name="Jarju S."/>
            <person name="Secka A."/>
            <person name="Antonio M."/>
            <person name="Oren A."/>
            <person name="Chaudhuri R.R."/>
            <person name="La Ragione R."/>
            <person name="Hildebrand F."/>
            <person name="Pallen M.J."/>
        </authorList>
    </citation>
    <scope>NUCLEOTIDE SEQUENCE</scope>
    <source>
        <strain evidence="6">CHK158-818</strain>
    </source>
</reference>
<protein>
    <submittedName>
        <fullName evidence="6">CvpA family protein</fullName>
    </submittedName>
</protein>
<dbReference type="PANTHER" id="PTHR37306">
    <property type="entry name" value="COLICIN V PRODUCTION PROTEIN"/>
    <property type="match status" value="1"/>
</dbReference>
<name>A0A9D1SBZ2_9BACT</name>
<keyword evidence="3 5" id="KW-1133">Transmembrane helix</keyword>
<dbReference type="GO" id="GO:0016020">
    <property type="term" value="C:membrane"/>
    <property type="evidence" value="ECO:0007669"/>
    <property type="project" value="UniProtKB-SubCell"/>
</dbReference>
<accession>A0A9D1SBZ2</accession>
<evidence type="ECO:0000256" key="4">
    <source>
        <dbReference type="ARBA" id="ARBA00023136"/>
    </source>
</evidence>
<gene>
    <name evidence="6" type="ORF">IAB03_01835</name>
</gene>